<reference evidence="3" key="2">
    <citation type="submission" date="2020-05" db="UniProtKB">
        <authorList>
            <consortium name="EnsemblMetazoa"/>
        </authorList>
    </citation>
    <scope>IDENTIFICATION</scope>
</reference>
<dbReference type="VEuPathDB" id="VectorBase:ASIC013670"/>
<evidence type="ECO:0000313" key="3">
    <source>
        <dbReference type="EnsemblMetazoa" id="ASIC013670-PA"/>
    </source>
</evidence>
<proteinExistence type="predicted"/>
<accession>A0A084W650</accession>
<evidence type="ECO:0000313" key="4">
    <source>
        <dbReference type="Proteomes" id="UP000030765"/>
    </source>
</evidence>
<gene>
    <name evidence="2" type="ORF">ZHAS_00013670</name>
</gene>
<evidence type="ECO:0000256" key="1">
    <source>
        <dbReference type="SAM" id="MobiDB-lite"/>
    </source>
</evidence>
<dbReference type="AlphaFoldDB" id="A0A084W650"/>
<dbReference type="EnsemblMetazoa" id="ASIC013670-RA">
    <property type="protein sequence ID" value="ASIC013670-PA"/>
    <property type="gene ID" value="ASIC013670"/>
</dbReference>
<dbReference type="EMBL" id="KE525306">
    <property type="protein sequence ID" value="KFB45694.1"/>
    <property type="molecule type" value="Genomic_DNA"/>
</dbReference>
<dbReference type="Proteomes" id="UP000030765">
    <property type="component" value="Unassembled WGS sequence"/>
</dbReference>
<keyword evidence="4" id="KW-1185">Reference proteome</keyword>
<feature type="region of interest" description="Disordered" evidence="1">
    <location>
        <begin position="19"/>
        <end position="39"/>
    </location>
</feature>
<protein>
    <submittedName>
        <fullName evidence="2 3">Carboxylesterase 5A</fullName>
    </submittedName>
</protein>
<dbReference type="EMBL" id="ATLV01020731">
    <property type="status" value="NOT_ANNOTATED_CDS"/>
    <property type="molecule type" value="Genomic_DNA"/>
</dbReference>
<name>A0A084W650_ANOSI</name>
<evidence type="ECO:0000313" key="2">
    <source>
        <dbReference type="EMBL" id="KFB45694.1"/>
    </source>
</evidence>
<sequence>MTESFETEFHFQTPLFFEKEKGVSHPQHQSPTSSENVRDGDIAFQRNLARIVEEKLVKKLGKRKIRLQLMKIVPCQTARRHR</sequence>
<organism evidence="2">
    <name type="scientific">Anopheles sinensis</name>
    <name type="common">Mosquito</name>
    <dbReference type="NCBI Taxonomy" id="74873"/>
    <lineage>
        <taxon>Eukaryota</taxon>
        <taxon>Metazoa</taxon>
        <taxon>Ecdysozoa</taxon>
        <taxon>Arthropoda</taxon>
        <taxon>Hexapoda</taxon>
        <taxon>Insecta</taxon>
        <taxon>Pterygota</taxon>
        <taxon>Neoptera</taxon>
        <taxon>Endopterygota</taxon>
        <taxon>Diptera</taxon>
        <taxon>Nematocera</taxon>
        <taxon>Culicoidea</taxon>
        <taxon>Culicidae</taxon>
        <taxon>Anophelinae</taxon>
        <taxon>Anopheles</taxon>
    </lineage>
</organism>
<feature type="compositionally biased region" description="Polar residues" evidence="1">
    <location>
        <begin position="26"/>
        <end position="35"/>
    </location>
</feature>
<reference evidence="2 4" key="1">
    <citation type="journal article" date="2014" name="BMC Genomics">
        <title>Genome sequence of Anopheles sinensis provides insight into genetics basis of mosquito competence for malaria parasites.</title>
        <authorList>
            <person name="Zhou D."/>
            <person name="Zhang D."/>
            <person name="Ding G."/>
            <person name="Shi L."/>
            <person name="Hou Q."/>
            <person name="Ye Y."/>
            <person name="Xu Y."/>
            <person name="Zhou H."/>
            <person name="Xiong C."/>
            <person name="Li S."/>
            <person name="Yu J."/>
            <person name="Hong S."/>
            <person name="Yu X."/>
            <person name="Zou P."/>
            <person name="Chen C."/>
            <person name="Chang X."/>
            <person name="Wang W."/>
            <person name="Lv Y."/>
            <person name="Sun Y."/>
            <person name="Ma L."/>
            <person name="Shen B."/>
            <person name="Zhu C."/>
        </authorList>
    </citation>
    <scope>NUCLEOTIDE SEQUENCE [LARGE SCALE GENOMIC DNA]</scope>
</reference>